<organism evidence="1 2">
    <name type="scientific">Eumeta variegata</name>
    <name type="common">Bagworm moth</name>
    <name type="synonym">Eumeta japonica</name>
    <dbReference type="NCBI Taxonomy" id="151549"/>
    <lineage>
        <taxon>Eukaryota</taxon>
        <taxon>Metazoa</taxon>
        <taxon>Ecdysozoa</taxon>
        <taxon>Arthropoda</taxon>
        <taxon>Hexapoda</taxon>
        <taxon>Insecta</taxon>
        <taxon>Pterygota</taxon>
        <taxon>Neoptera</taxon>
        <taxon>Endopterygota</taxon>
        <taxon>Lepidoptera</taxon>
        <taxon>Glossata</taxon>
        <taxon>Ditrysia</taxon>
        <taxon>Tineoidea</taxon>
        <taxon>Psychidae</taxon>
        <taxon>Oiketicinae</taxon>
        <taxon>Eumeta</taxon>
    </lineage>
</organism>
<sequence length="79" mass="9250">MQYVTVFDLDNYLIIDCIRGARAALFTMREPALWLSTIQKQSSEFKRERHEDNARASRSVEASLQEITGEVEAKPRKWF</sequence>
<protein>
    <submittedName>
        <fullName evidence="1">Uncharacterized protein</fullName>
    </submittedName>
</protein>
<accession>A0A4C1UNA1</accession>
<dbReference type="Proteomes" id="UP000299102">
    <property type="component" value="Unassembled WGS sequence"/>
</dbReference>
<keyword evidence="2" id="KW-1185">Reference proteome</keyword>
<dbReference type="EMBL" id="BGZK01000199">
    <property type="protein sequence ID" value="GBP27809.1"/>
    <property type="molecule type" value="Genomic_DNA"/>
</dbReference>
<dbReference type="AlphaFoldDB" id="A0A4C1UNA1"/>
<proteinExistence type="predicted"/>
<comment type="caution">
    <text evidence="1">The sequence shown here is derived from an EMBL/GenBank/DDBJ whole genome shotgun (WGS) entry which is preliminary data.</text>
</comment>
<reference evidence="1 2" key="1">
    <citation type="journal article" date="2019" name="Commun. Biol.">
        <title>The bagworm genome reveals a unique fibroin gene that provides high tensile strength.</title>
        <authorList>
            <person name="Kono N."/>
            <person name="Nakamura H."/>
            <person name="Ohtoshi R."/>
            <person name="Tomita M."/>
            <person name="Numata K."/>
            <person name="Arakawa K."/>
        </authorList>
    </citation>
    <scope>NUCLEOTIDE SEQUENCE [LARGE SCALE GENOMIC DNA]</scope>
</reference>
<gene>
    <name evidence="1" type="ORF">EVAR_94213_1</name>
</gene>
<evidence type="ECO:0000313" key="2">
    <source>
        <dbReference type="Proteomes" id="UP000299102"/>
    </source>
</evidence>
<evidence type="ECO:0000313" key="1">
    <source>
        <dbReference type="EMBL" id="GBP27809.1"/>
    </source>
</evidence>
<name>A0A4C1UNA1_EUMVA</name>